<reference evidence="5 6" key="1">
    <citation type="submission" date="2024-05" db="EMBL/GenBank/DDBJ databases">
        <authorList>
            <person name="Duchaud E."/>
        </authorList>
    </citation>
    <scope>NUCLEOTIDE SEQUENCE [LARGE SCALE GENOMIC DNA]</scope>
    <source>
        <strain evidence="5">Ena-SAMPLE-TAB-13-05-2024-13:56:06:370-140305</strain>
    </source>
</reference>
<accession>A0ABM9PL73</accession>
<dbReference type="InterPro" id="IPR029063">
    <property type="entry name" value="SAM-dependent_MTases_sf"/>
</dbReference>
<dbReference type="InterPro" id="IPR001525">
    <property type="entry name" value="C5_MeTfrase"/>
</dbReference>
<dbReference type="Proteomes" id="UP001497602">
    <property type="component" value="Unassembled WGS sequence"/>
</dbReference>
<sequence>MNLYAGIGGNRKLWGDKHEITAIEYDAATADVYSSYFPNDNVIVTDAHKFLLDHYKEFDFIWSSPPCPTHSIMNTTKNGKGLKMEYPDMQLYQQVIFLQYWFKGKWVVENVVPYYEPLINPTKKIDRHYWWSNFPLGEFNYKRPFKMDTAKISDYEKYLGFDLSGFKLKNKIKNLRNCVNPKTGKYILNCAMGKTEKQNNNQVDIFDFIK</sequence>
<dbReference type="GO" id="GO:0003886">
    <property type="term" value="F:DNA (cytosine-5-)-methyltransferase activity"/>
    <property type="evidence" value="ECO:0007669"/>
    <property type="project" value="UniProtKB-EC"/>
</dbReference>
<dbReference type="GO" id="GO:0032259">
    <property type="term" value="P:methylation"/>
    <property type="evidence" value="ECO:0007669"/>
    <property type="project" value="UniProtKB-KW"/>
</dbReference>
<keyword evidence="6" id="KW-1185">Reference proteome</keyword>
<keyword evidence="3" id="KW-0680">Restriction system</keyword>
<evidence type="ECO:0000313" key="6">
    <source>
        <dbReference type="Proteomes" id="UP001497602"/>
    </source>
</evidence>
<dbReference type="SUPFAM" id="SSF53335">
    <property type="entry name" value="S-adenosyl-L-methionine-dependent methyltransferases"/>
    <property type="match status" value="1"/>
</dbReference>
<dbReference type="EC" id="2.1.1.37" evidence="5"/>
<proteinExistence type="predicted"/>
<comment type="caution">
    <text evidence="5">The sequence shown here is derived from an EMBL/GenBank/DDBJ whole genome shotgun (WGS) entry which is preliminary data.</text>
</comment>
<keyword evidence="2 5" id="KW-0808">Transferase</keyword>
<comment type="catalytic activity">
    <reaction evidence="4">
        <text>a 2'-deoxycytidine in DNA + S-adenosyl-L-methionine = a 5-methyl-2'-deoxycytidine in DNA + S-adenosyl-L-homocysteine + H(+)</text>
        <dbReference type="Rhea" id="RHEA:13681"/>
        <dbReference type="Rhea" id="RHEA-COMP:11369"/>
        <dbReference type="Rhea" id="RHEA-COMP:11370"/>
        <dbReference type="ChEBI" id="CHEBI:15378"/>
        <dbReference type="ChEBI" id="CHEBI:57856"/>
        <dbReference type="ChEBI" id="CHEBI:59789"/>
        <dbReference type="ChEBI" id="CHEBI:85452"/>
        <dbReference type="ChEBI" id="CHEBI:85454"/>
        <dbReference type="EC" id="2.1.1.37"/>
    </reaction>
</comment>
<evidence type="ECO:0000256" key="4">
    <source>
        <dbReference type="ARBA" id="ARBA00047422"/>
    </source>
</evidence>
<dbReference type="Pfam" id="PF00145">
    <property type="entry name" value="DNA_methylase"/>
    <property type="match status" value="1"/>
</dbReference>
<gene>
    <name evidence="5" type="ORF">T190115A13A_210001</name>
</gene>
<organism evidence="5 6">
    <name type="scientific">Tenacibaculum vairaonense</name>
    <dbReference type="NCBI Taxonomy" id="3137860"/>
    <lineage>
        <taxon>Bacteria</taxon>
        <taxon>Pseudomonadati</taxon>
        <taxon>Bacteroidota</taxon>
        <taxon>Flavobacteriia</taxon>
        <taxon>Flavobacteriales</taxon>
        <taxon>Flavobacteriaceae</taxon>
        <taxon>Tenacibaculum</taxon>
    </lineage>
</organism>
<name>A0ABM9PL73_9FLAO</name>
<dbReference type="EMBL" id="CAXJRC010000013">
    <property type="protein sequence ID" value="CAL2106347.1"/>
    <property type="molecule type" value="Genomic_DNA"/>
</dbReference>
<keyword evidence="1 5" id="KW-0489">Methyltransferase</keyword>
<evidence type="ECO:0000313" key="5">
    <source>
        <dbReference type="EMBL" id="CAL2106347.1"/>
    </source>
</evidence>
<evidence type="ECO:0000256" key="2">
    <source>
        <dbReference type="ARBA" id="ARBA00022679"/>
    </source>
</evidence>
<dbReference type="Gene3D" id="3.40.50.150">
    <property type="entry name" value="Vaccinia Virus protein VP39"/>
    <property type="match status" value="1"/>
</dbReference>
<evidence type="ECO:0000256" key="1">
    <source>
        <dbReference type="ARBA" id="ARBA00022603"/>
    </source>
</evidence>
<evidence type="ECO:0000256" key="3">
    <source>
        <dbReference type="ARBA" id="ARBA00022747"/>
    </source>
</evidence>
<protein>
    <submittedName>
        <fullName evidence="5">DNA (Cytosine-5-)-methyltransferase</fullName>
        <ecNumber evidence="5">2.1.1.37</ecNumber>
    </submittedName>
</protein>